<protein>
    <submittedName>
        <fullName evidence="4">IS5 family transposase</fullName>
    </submittedName>
</protein>
<evidence type="ECO:0000259" key="3">
    <source>
        <dbReference type="Pfam" id="PF13586"/>
    </source>
</evidence>
<dbReference type="EMBL" id="JBHSGK010000011">
    <property type="protein sequence ID" value="MFC4736867.1"/>
    <property type="molecule type" value="Genomic_DNA"/>
</dbReference>
<feature type="domain" description="Transposase InsH N-terminal" evidence="2">
    <location>
        <begin position="26"/>
        <end position="117"/>
    </location>
</feature>
<keyword evidence="5" id="KW-1185">Reference proteome</keyword>
<evidence type="ECO:0000313" key="4">
    <source>
        <dbReference type="EMBL" id="MFC4736867.1"/>
    </source>
</evidence>
<feature type="domain" description="Transposase DDE" evidence="3">
    <location>
        <begin position="378"/>
        <end position="467"/>
    </location>
</feature>
<evidence type="ECO:0000313" key="5">
    <source>
        <dbReference type="Proteomes" id="UP001595896"/>
    </source>
</evidence>
<sequence>MYNHSENQLLLPGDFFLPFGGSLNPYNRWVHLAQLIPWGQAESMYKQKLKDVTQGAHAYSVRMALGALVIKERLGTSDQETVQQIAENPYLQYFLGLAEYQETCPFDVSSLTYFRRRIDADMIAQVNEWVVEAASSSSDEEDPPDDDHGGPSANSQEGRDQDAAPSDRPQYHQGKLLMDTTCTPADIAYPTDLKLLNNAREKLEAIIDTMHEERPDGSVKPRTYRNKARKQYLAVAKKRRPGAKKRRSAIRQQLHHVRRDLDHVAALAEETTLMPLSTKQYRDLLVIQELYRQQQTMFVSKRRRIDHRIVSIAQPHVRPMVRGKAHAAVEFGAKMSVVVTNGWTHLDRLEWDAYHDAEDLPRAVEAYYDRHGHYPEAVLADQLYRTRENRRFCQERKIRLSGPKLGRPSKETKEAANHQAYQDACERNAVEGKFGEGKRSYGLGRIQARRQDTSETVISLQILNLNLAKALRDLPAWCVVILRKRMKDSRSMMFPFQQLFLFKKPVIQ</sequence>
<evidence type="ECO:0000259" key="2">
    <source>
        <dbReference type="Pfam" id="PF05598"/>
    </source>
</evidence>
<proteinExistence type="predicted"/>
<evidence type="ECO:0000256" key="1">
    <source>
        <dbReference type="SAM" id="MobiDB-lite"/>
    </source>
</evidence>
<dbReference type="Pfam" id="PF05598">
    <property type="entry name" value="DUF772"/>
    <property type="match status" value="1"/>
</dbReference>
<dbReference type="PANTHER" id="PTHR33803:SF3">
    <property type="entry name" value="BLL1974 PROTEIN"/>
    <property type="match status" value="1"/>
</dbReference>
<dbReference type="InterPro" id="IPR008490">
    <property type="entry name" value="Transposase_InsH_N"/>
</dbReference>
<accession>A0ABV9NXM0</accession>
<feature type="region of interest" description="Disordered" evidence="1">
    <location>
        <begin position="132"/>
        <end position="171"/>
    </location>
</feature>
<comment type="caution">
    <text evidence="4">The sequence shown here is derived from an EMBL/GenBank/DDBJ whole genome shotgun (WGS) entry which is preliminary data.</text>
</comment>
<dbReference type="NCBIfam" id="NF033578">
    <property type="entry name" value="transpos_IS5_1"/>
    <property type="match status" value="1"/>
</dbReference>
<dbReference type="Proteomes" id="UP001595896">
    <property type="component" value="Unassembled WGS sequence"/>
</dbReference>
<dbReference type="InterPro" id="IPR047710">
    <property type="entry name" value="Transpos_IS5-like"/>
</dbReference>
<dbReference type="PANTHER" id="PTHR33803">
    <property type="entry name" value="IS1478 TRANSPOSASE"/>
    <property type="match status" value="1"/>
</dbReference>
<reference evidence="5" key="1">
    <citation type="journal article" date="2019" name="Int. J. Syst. Evol. Microbiol.">
        <title>The Global Catalogue of Microorganisms (GCM) 10K type strain sequencing project: providing services to taxonomists for standard genome sequencing and annotation.</title>
        <authorList>
            <consortium name="The Broad Institute Genomics Platform"/>
            <consortium name="The Broad Institute Genome Sequencing Center for Infectious Disease"/>
            <person name="Wu L."/>
            <person name="Ma J."/>
        </authorList>
    </citation>
    <scope>NUCLEOTIDE SEQUENCE [LARGE SCALE GENOMIC DNA]</scope>
    <source>
        <strain evidence="5">JCM 12165</strain>
    </source>
</reference>
<name>A0ABV9NXM0_9BACI</name>
<organism evidence="4 5">
    <name type="scientific">Bacillus daqingensis</name>
    <dbReference type="NCBI Taxonomy" id="872396"/>
    <lineage>
        <taxon>Bacteria</taxon>
        <taxon>Bacillati</taxon>
        <taxon>Bacillota</taxon>
        <taxon>Bacilli</taxon>
        <taxon>Bacillales</taxon>
        <taxon>Bacillaceae</taxon>
        <taxon>Bacillus</taxon>
    </lineage>
</organism>
<dbReference type="Pfam" id="PF13586">
    <property type="entry name" value="DDE_Tnp_1_2"/>
    <property type="match status" value="1"/>
</dbReference>
<gene>
    <name evidence="4" type="ORF">ACFO4L_09750</name>
</gene>
<dbReference type="InterPro" id="IPR025668">
    <property type="entry name" value="Tnp_DDE_dom"/>
</dbReference>
<dbReference type="RefSeq" id="WP_377909482.1">
    <property type="nucleotide sequence ID" value="NZ_JBHSGK010000011.1"/>
</dbReference>